<feature type="non-terminal residue" evidence="1">
    <location>
        <position position="1"/>
    </location>
</feature>
<accession>X0RFI8</accession>
<dbReference type="AlphaFoldDB" id="X0RFI8"/>
<protein>
    <recommendedName>
        <fullName evidence="2">ADP-ribosylglycohydrolase family protein</fullName>
    </recommendedName>
</protein>
<dbReference type="PANTHER" id="PTHR16222">
    <property type="entry name" value="ADP-RIBOSYLGLYCOHYDROLASE"/>
    <property type="match status" value="1"/>
</dbReference>
<evidence type="ECO:0008006" key="2">
    <source>
        <dbReference type="Google" id="ProtNLM"/>
    </source>
</evidence>
<dbReference type="PANTHER" id="PTHR16222:SF12">
    <property type="entry name" value="ADP-RIBOSYLGLYCOHYDROLASE-RELATED"/>
    <property type="match status" value="1"/>
</dbReference>
<sequence>DAYPVSYYFPANFDARHHRKFLIDKLDGAPPNDDTTLMMASLLTLRDKGVDINSRDIAESWLKYVHGGCTAEGIGLANLKKGIWPPESGIVDNPYRQWIGAQMKAEIWGMIAPESPKVAAKYAEQDAMVTHVRNGIYGAQYIAAAVSIAMTENDPRAIVQKSLRVIPANSEYARCIKDVLACYDDGKTWQQAWQVLDDRYAYNDDGTRNGTFVEEKYNTGKGLFKWGNWRWVHVVPNGGACAIGILYGKGDFSKSVCIATMCGYDADCNAGSVGGVIGAMIGESNIPEKWKKPIHDDFAPGLEALPKTVKLSELAKEIAGYAKQVRALHSR</sequence>
<dbReference type="Gene3D" id="1.10.4080.10">
    <property type="entry name" value="ADP-ribosylation/Crystallin J1"/>
    <property type="match status" value="1"/>
</dbReference>
<proteinExistence type="predicted"/>
<reference evidence="1" key="1">
    <citation type="journal article" date="2014" name="Front. Microbiol.">
        <title>High frequency of phylogenetically diverse reductive dehalogenase-homologous genes in deep subseafloor sedimentary metagenomes.</title>
        <authorList>
            <person name="Kawai M."/>
            <person name="Futagami T."/>
            <person name="Toyoda A."/>
            <person name="Takaki Y."/>
            <person name="Nishi S."/>
            <person name="Hori S."/>
            <person name="Arai W."/>
            <person name="Tsubouchi T."/>
            <person name="Morono Y."/>
            <person name="Uchiyama I."/>
            <person name="Ito T."/>
            <person name="Fujiyama A."/>
            <person name="Inagaki F."/>
            <person name="Takami H."/>
        </authorList>
    </citation>
    <scope>NUCLEOTIDE SEQUENCE</scope>
    <source>
        <strain evidence="1">Expedition CK06-06</strain>
    </source>
</reference>
<comment type="caution">
    <text evidence="1">The sequence shown here is derived from an EMBL/GenBank/DDBJ whole genome shotgun (WGS) entry which is preliminary data.</text>
</comment>
<dbReference type="InterPro" id="IPR005502">
    <property type="entry name" value="Ribosyl_crysJ1"/>
</dbReference>
<dbReference type="SUPFAM" id="SSF101478">
    <property type="entry name" value="ADP-ribosylglycohydrolase"/>
    <property type="match status" value="1"/>
</dbReference>
<dbReference type="InterPro" id="IPR050792">
    <property type="entry name" value="ADP-ribosylglycohydrolase"/>
</dbReference>
<dbReference type="Pfam" id="PF03747">
    <property type="entry name" value="ADP_ribosyl_GH"/>
    <property type="match status" value="1"/>
</dbReference>
<dbReference type="EMBL" id="BARS01007578">
    <property type="protein sequence ID" value="GAF67513.1"/>
    <property type="molecule type" value="Genomic_DNA"/>
</dbReference>
<organism evidence="1">
    <name type="scientific">marine sediment metagenome</name>
    <dbReference type="NCBI Taxonomy" id="412755"/>
    <lineage>
        <taxon>unclassified sequences</taxon>
        <taxon>metagenomes</taxon>
        <taxon>ecological metagenomes</taxon>
    </lineage>
</organism>
<name>X0RFI8_9ZZZZ</name>
<dbReference type="InterPro" id="IPR036705">
    <property type="entry name" value="Ribosyl_crysJ1_sf"/>
</dbReference>
<gene>
    <name evidence="1" type="ORF">S01H1_14554</name>
</gene>
<evidence type="ECO:0000313" key="1">
    <source>
        <dbReference type="EMBL" id="GAF67513.1"/>
    </source>
</evidence>